<name>A0A1S7S966_9HYPH</name>
<sequence>MRKIGRVREVWRYPVSSLGGETLASITVSPEGIAGDRRFALFDPETGLAAAPEKETRWRPALFITAWQPASGLPVLRFADGAEHALDDGALPDRLAEHFGFPVAVGLVGSGDYRFPVVSNRYKPAPLHLVTTASTEALAAVTGLPPLDARRFRPSVLIETEEGEGFIENEWVDHTLRIGDTDIRVTEASRRCGMTLVAQPGMAEEPDVLRGIMRHNKRNLGVYATPIEGVTISVGDAVYAEI</sequence>
<dbReference type="AlphaFoldDB" id="A0A1S7S966"/>
<dbReference type="PROSITE" id="PS51340">
    <property type="entry name" value="MOSC"/>
    <property type="match status" value="1"/>
</dbReference>
<dbReference type="GO" id="GO:0003824">
    <property type="term" value="F:catalytic activity"/>
    <property type="evidence" value="ECO:0007669"/>
    <property type="project" value="InterPro"/>
</dbReference>
<dbReference type="GO" id="GO:0030151">
    <property type="term" value="F:molybdenum ion binding"/>
    <property type="evidence" value="ECO:0007669"/>
    <property type="project" value="InterPro"/>
</dbReference>
<keyword evidence="3" id="KW-1185">Reference proteome</keyword>
<gene>
    <name evidence="2" type="ORF">AGR3A_pa50020</name>
</gene>
<dbReference type="InterPro" id="IPR005302">
    <property type="entry name" value="MoCF_Sase_C"/>
</dbReference>
<evidence type="ECO:0000259" key="1">
    <source>
        <dbReference type="PROSITE" id="PS51340"/>
    </source>
</evidence>
<dbReference type="SUPFAM" id="SSF50800">
    <property type="entry name" value="PK beta-barrel domain-like"/>
    <property type="match status" value="1"/>
</dbReference>
<protein>
    <submittedName>
        <fullName evidence="2">MOSC domain containing protein</fullName>
    </submittedName>
</protein>
<dbReference type="Pfam" id="PF03476">
    <property type="entry name" value="MOSC_N"/>
    <property type="match status" value="1"/>
</dbReference>
<organism evidence="2 3">
    <name type="scientific">Agrobacterium tomkonis CFBP 6623</name>
    <dbReference type="NCBI Taxonomy" id="1183432"/>
    <lineage>
        <taxon>Bacteria</taxon>
        <taxon>Pseudomonadati</taxon>
        <taxon>Pseudomonadota</taxon>
        <taxon>Alphaproteobacteria</taxon>
        <taxon>Hyphomicrobiales</taxon>
        <taxon>Rhizobiaceae</taxon>
        <taxon>Rhizobium/Agrobacterium group</taxon>
        <taxon>Agrobacterium</taxon>
        <taxon>Agrobacterium tumefaciens complex</taxon>
    </lineage>
</organism>
<proteinExistence type="predicted"/>
<dbReference type="InterPro" id="IPR011037">
    <property type="entry name" value="Pyrv_Knase-like_insert_dom_sf"/>
</dbReference>
<dbReference type="Pfam" id="PF03473">
    <property type="entry name" value="MOSC"/>
    <property type="match status" value="1"/>
</dbReference>
<dbReference type="STRING" id="1183432.AGR3A_pa50020"/>
<evidence type="ECO:0000313" key="2">
    <source>
        <dbReference type="EMBL" id="CUX64820.1"/>
    </source>
</evidence>
<accession>A0A1S7S966</accession>
<dbReference type="Proteomes" id="UP000191988">
    <property type="component" value="Unassembled WGS sequence"/>
</dbReference>
<dbReference type="RefSeq" id="WP_072492893.1">
    <property type="nucleotide sequence ID" value="NZ_LT009725.1"/>
</dbReference>
<feature type="domain" description="MOSC" evidence="1">
    <location>
        <begin position="73"/>
        <end position="241"/>
    </location>
</feature>
<evidence type="ECO:0000313" key="3">
    <source>
        <dbReference type="Proteomes" id="UP000191988"/>
    </source>
</evidence>
<dbReference type="GO" id="GO:0030170">
    <property type="term" value="F:pyridoxal phosphate binding"/>
    <property type="evidence" value="ECO:0007669"/>
    <property type="project" value="InterPro"/>
</dbReference>
<dbReference type="EMBL" id="FBWK01000069">
    <property type="protein sequence ID" value="CUX64820.1"/>
    <property type="molecule type" value="Genomic_DNA"/>
</dbReference>
<reference evidence="3" key="1">
    <citation type="submission" date="2016-01" db="EMBL/GenBank/DDBJ databases">
        <authorList>
            <person name="Regsiter A."/>
            <person name="william w."/>
        </authorList>
    </citation>
    <scope>NUCLEOTIDE SEQUENCE [LARGE SCALE GENOMIC DNA]</scope>
    <source>
        <strain evidence="3">CFBP 6623</strain>
    </source>
</reference>
<dbReference type="InterPro" id="IPR005303">
    <property type="entry name" value="MOCOS_middle"/>
</dbReference>